<evidence type="ECO:0000256" key="6">
    <source>
        <dbReference type="ARBA" id="ARBA00022801"/>
    </source>
</evidence>
<dbReference type="Proteomes" id="UP000236434">
    <property type="component" value="Unassembled WGS sequence"/>
</dbReference>
<accession>A0A2K1NZU1</accession>
<dbReference type="GO" id="GO:0005829">
    <property type="term" value="C:cytosol"/>
    <property type="evidence" value="ECO:0007669"/>
    <property type="project" value="TreeGrafter"/>
</dbReference>
<keyword evidence="5" id="KW-0479">Metal-binding</keyword>
<reference evidence="9 10" key="1">
    <citation type="submission" date="2013-12" db="EMBL/GenBank/DDBJ databases">
        <title>Comparative genomics of Petrotoga isolates.</title>
        <authorList>
            <person name="Nesbo C.L."/>
            <person name="Charchuk R."/>
            <person name="Chow K."/>
        </authorList>
    </citation>
    <scope>NUCLEOTIDE SEQUENCE [LARGE SCALE GENOMIC DNA]</scope>
    <source>
        <strain evidence="9 10">DSM 13574</strain>
    </source>
</reference>
<dbReference type="SUPFAM" id="SSF55920">
    <property type="entry name" value="Creatinase/aminopeptidase"/>
    <property type="match status" value="1"/>
</dbReference>
<dbReference type="Gene3D" id="3.40.350.10">
    <property type="entry name" value="Creatinase/prolidase N-terminal domain"/>
    <property type="match status" value="1"/>
</dbReference>
<dbReference type="GO" id="GO:0030145">
    <property type="term" value="F:manganese ion binding"/>
    <property type="evidence" value="ECO:0007669"/>
    <property type="project" value="InterPro"/>
</dbReference>
<sequence>MVNVKSRREEISNSLEESSMLILYSGKSPVKSADETYSFSPNRNFYYFTDLDIENAYLIICKTESKTVEKLFIERNDPKLARWVGEKPSKEHCSKLSKIQEEDIFFSDELNGYIGDTLSRSNIKNVYLYLKSPHWENMTKEKLIAQKIQRLFPYVSINDVSTKIAELRTIKDEEEINNIKKAIEITKEGIMNIIRNSKPGMYEYELEAYFDFSLRRNGVKDFAFKPIVASGPNSTILHYSANNRKTQEGDLVLLDLGAQYYYYSGDISRTFPISRKFSPRQAEIYQIVLNTQKEVESQTKPGLTLFELNEIAKKSLAESCKKIGLIKTDEELSKYYFHSVSHFLGLDTHDVGDRNIPLKPGMVITNEPGLYIEEEGIGVRIEDDLLITENGCENLAREIPKEIEEIERIWSVS</sequence>
<name>A0A2K1NZU1_9BACT</name>
<evidence type="ECO:0000256" key="7">
    <source>
        <dbReference type="ARBA" id="ARBA00023211"/>
    </source>
</evidence>
<dbReference type="InterPro" id="IPR052433">
    <property type="entry name" value="X-Pro_dipept-like"/>
</dbReference>
<comment type="catalytic activity">
    <reaction evidence="1">
        <text>Release of any N-terminal amino acid, including proline, that is linked to proline, even from a dipeptide or tripeptide.</text>
        <dbReference type="EC" id="3.4.11.9"/>
    </reaction>
</comment>
<dbReference type="InterPro" id="IPR000994">
    <property type="entry name" value="Pept_M24"/>
</dbReference>
<dbReference type="PANTHER" id="PTHR43226:SF4">
    <property type="entry name" value="XAA-PRO AMINOPEPTIDASE 3"/>
    <property type="match status" value="1"/>
</dbReference>
<comment type="caution">
    <text evidence="9">The sequence shown here is derived from an EMBL/GenBank/DDBJ whole genome shotgun (WGS) entry which is preliminary data.</text>
</comment>
<organism evidence="9 10">
    <name type="scientific">Petrotoga olearia DSM 13574</name>
    <dbReference type="NCBI Taxonomy" id="1122955"/>
    <lineage>
        <taxon>Bacteria</taxon>
        <taxon>Thermotogati</taxon>
        <taxon>Thermotogota</taxon>
        <taxon>Thermotogae</taxon>
        <taxon>Petrotogales</taxon>
        <taxon>Petrotogaceae</taxon>
        <taxon>Petrotoga</taxon>
    </lineage>
</organism>
<dbReference type="Gene3D" id="3.90.230.10">
    <property type="entry name" value="Creatinase/methionine aminopeptidase superfamily"/>
    <property type="match status" value="1"/>
</dbReference>
<evidence type="ECO:0000256" key="4">
    <source>
        <dbReference type="ARBA" id="ARBA00012574"/>
    </source>
</evidence>
<dbReference type="SMART" id="SM01011">
    <property type="entry name" value="AMP_N"/>
    <property type="match status" value="1"/>
</dbReference>
<evidence type="ECO:0000256" key="3">
    <source>
        <dbReference type="ARBA" id="ARBA00008766"/>
    </source>
</evidence>
<protein>
    <recommendedName>
        <fullName evidence="4">Xaa-Pro aminopeptidase</fullName>
        <ecNumber evidence="4">3.4.11.9</ecNumber>
    </recommendedName>
</protein>
<keyword evidence="7" id="KW-0464">Manganese</keyword>
<proteinExistence type="inferred from homology"/>
<dbReference type="InterPro" id="IPR029149">
    <property type="entry name" value="Creatin/AminoP/Spt16_N"/>
</dbReference>
<dbReference type="EC" id="3.4.11.9" evidence="4"/>
<dbReference type="SUPFAM" id="SSF53092">
    <property type="entry name" value="Creatinase/prolidase N-terminal domain"/>
    <property type="match status" value="1"/>
</dbReference>
<dbReference type="InterPro" id="IPR036005">
    <property type="entry name" value="Creatinase/aminopeptidase-like"/>
</dbReference>
<feature type="domain" description="Aminopeptidase P N-terminal" evidence="8">
    <location>
        <begin position="1"/>
        <end position="136"/>
    </location>
</feature>
<dbReference type="CDD" id="cd01087">
    <property type="entry name" value="Prolidase"/>
    <property type="match status" value="1"/>
</dbReference>
<dbReference type="InterPro" id="IPR007865">
    <property type="entry name" value="Aminopep_P_N"/>
</dbReference>
<keyword evidence="6" id="KW-0378">Hydrolase</keyword>
<evidence type="ECO:0000313" key="10">
    <source>
        <dbReference type="Proteomes" id="UP000236434"/>
    </source>
</evidence>
<dbReference type="EMBL" id="AZRL01000016">
    <property type="protein sequence ID" value="PNR96048.1"/>
    <property type="molecule type" value="Genomic_DNA"/>
</dbReference>
<dbReference type="Pfam" id="PF05195">
    <property type="entry name" value="AMP_N"/>
    <property type="match status" value="1"/>
</dbReference>
<dbReference type="AlphaFoldDB" id="A0A2K1NZU1"/>
<dbReference type="PANTHER" id="PTHR43226">
    <property type="entry name" value="XAA-PRO AMINOPEPTIDASE 3"/>
    <property type="match status" value="1"/>
</dbReference>
<gene>
    <name evidence="9" type="ORF">X929_05945</name>
</gene>
<evidence type="ECO:0000256" key="5">
    <source>
        <dbReference type="ARBA" id="ARBA00022723"/>
    </source>
</evidence>
<evidence type="ECO:0000256" key="2">
    <source>
        <dbReference type="ARBA" id="ARBA00001936"/>
    </source>
</evidence>
<comment type="similarity">
    <text evidence="3">Belongs to the peptidase M24B family.</text>
</comment>
<dbReference type="RefSeq" id="WP_103067096.1">
    <property type="nucleotide sequence ID" value="NZ_AZRL01000016.1"/>
</dbReference>
<evidence type="ECO:0000256" key="1">
    <source>
        <dbReference type="ARBA" id="ARBA00001424"/>
    </source>
</evidence>
<evidence type="ECO:0000259" key="8">
    <source>
        <dbReference type="SMART" id="SM01011"/>
    </source>
</evidence>
<dbReference type="GO" id="GO:0006508">
    <property type="term" value="P:proteolysis"/>
    <property type="evidence" value="ECO:0007669"/>
    <property type="project" value="TreeGrafter"/>
</dbReference>
<dbReference type="OrthoDB" id="9806388at2"/>
<dbReference type="GO" id="GO:0070006">
    <property type="term" value="F:metalloaminopeptidase activity"/>
    <property type="evidence" value="ECO:0007669"/>
    <property type="project" value="InterPro"/>
</dbReference>
<evidence type="ECO:0000313" key="9">
    <source>
        <dbReference type="EMBL" id="PNR96048.1"/>
    </source>
</evidence>
<comment type="cofactor">
    <cofactor evidence="2">
        <name>Mn(2+)</name>
        <dbReference type="ChEBI" id="CHEBI:29035"/>
    </cofactor>
</comment>
<dbReference type="Pfam" id="PF00557">
    <property type="entry name" value="Peptidase_M24"/>
    <property type="match status" value="1"/>
</dbReference>